<name>A0A0N9WKA5_PSEFL</name>
<sequence>MNVDEFVKKVFEIADELEYCVELRRPGRSICFNKTSDKWLSEHHIRALFPAILDPELSDRDIRLCTRTT</sequence>
<reference evidence="1 2" key="2">
    <citation type="journal article" date="2018" name="Nature">
        <title>Mutant phenotypes for thousands of bacterial genes of unknown function.</title>
        <authorList>
            <person name="Price M.N."/>
            <person name="Wetmore K.M."/>
            <person name="Waters R.J."/>
            <person name="Callaghan M."/>
            <person name="Ray J."/>
            <person name="Liu H."/>
            <person name="Kuehl J.V."/>
            <person name="Melnyk R.A."/>
            <person name="Lamson J.S."/>
            <person name="Suh Y."/>
            <person name="Carlson H.K."/>
            <person name="Esquivel Z."/>
            <person name="Sadeeshkumar H."/>
            <person name="Chakraborty R."/>
            <person name="Zane G.M."/>
            <person name="Rubin B.E."/>
            <person name="Wall J.D."/>
            <person name="Visel A."/>
            <person name="Bristow J."/>
            <person name="Blow M.J."/>
            <person name="Arkin A.P."/>
            <person name="Deutschbauer A.M."/>
        </authorList>
    </citation>
    <scope>NUCLEOTIDE SEQUENCE [LARGE SCALE GENOMIC DNA]</scope>
    <source>
        <strain evidence="1 2">FW300-N2E3</strain>
    </source>
</reference>
<evidence type="ECO:0000313" key="1">
    <source>
        <dbReference type="EMBL" id="ALI03725.1"/>
    </source>
</evidence>
<reference evidence="2" key="1">
    <citation type="submission" date="2015-09" db="EMBL/GenBank/DDBJ databases">
        <title>Whole genome sequence of Pseudomonas fluorescens FW300-N2E3.</title>
        <authorList>
            <person name="Ray J."/>
            <person name="Melnyk R."/>
            <person name="Deutschbauer A."/>
        </authorList>
    </citation>
    <scope>NUCLEOTIDE SEQUENCE [LARGE SCALE GENOMIC DNA]</scope>
    <source>
        <strain evidence="2">FW300-N2E3</strain>
    </source>
</reference>
<dbReference type="Proteomes" id="UP000066487">
    <property type="component" value="Chromosome"/>
</dbReference>
<gene>
    <name evidence="1" type="ORF">AO353_22605</name>
</gene>
<organism evidence="1 2">
    <name type="scientific">Pseudomonas fluorescens</name>
    <dbReference type="NCBI Taxonomy" id="294"/>
    <lineage>
        <taxon>Bacteria</taxon>
        <taxon>Pseudomonadati</taxon>
        <taxon>Pseudomonadota</taxon>
        <taxon>Gammaproteobacteria</taxon>
        <taxon>Pseudomonadales</taxon>
        <taxon>Pseudomonadaceae</taxon>
        <taxon>Pseudomonas</taxon>
    </lineage>
</organism>
<dbReference type="RefSeq" id="WP_054596969.1">
    <property type="nucleotide sequence ID" value="NZ_CP012830.1"/>
</dbReference>
<accession>A0A0N9WKA5</accession>
<protein>
    <submittedName>
        <fullName evidence="1">Uncharacterized protein</fullName>
    </submittedName>
</protein>
<dbReference type="AlphaFoldDB" id="A0A0N9WKA5"/>
<evidence type="ECO:0000313" key="2">
    <source>
        <dbReference type="Proteomes" id="UP000066487"/>
    </source>
</evidence>
<dbReference type="EMBL" id="CP012830">
    <property type="protein sequence ID" value="ALI03725.1"/>
    <property type="molecule type" value="Genomic_DNA"/>
</dbReference>
<dbReference type="OrthoDB" id="9134220at2"/>
<proteinExistence type="predicted"/>